<dbReference type="Pfam" id="PF01408">
    <property type="entry name" value="GFO_IDH_MocA"/>
    <property type="match status" value="1"/>
</dbReference>
<name>A0A9X4QT45_9BACL</name>
<dbReference type="Proteomes" id="UP001153404">
    <property type="component" value="Unassembled WGS sequence"/>
</dbReference>
<keyword evidence="5" id="KW-1185">Reference proteome</keyword>
<dbReference type="PANTHER" id="PTHR43377:SF2">
    <property type="entry name" value="BINDING ROSSMANN FOLD OXIDOREDUCTASE, PUTATIVE (AFU_ORTHOLOGUE AFUA_4G00560)-RELATED"/>
    <property type="match status" value="1"/>
</dbReference>
<dbReference type="AlphaFoldDB" id="A0A9X4QT45"/>
<dbReference type="Gene3D" id="3.40.50.720">
    <property type="entry name" value="NAD(P)-binding Rossmann-like Domain"/>
    <property type="match status" value="1"/>
</dbReference>
<sequence length="439" mass="48121">MKTVTAAVIGAGGRGREYAQYALDRPGELRITAVAEPDAIRRETFADLHGIDPAMRFDSWEALLAGPRVADAVLICTQDRMHYDPAVKALELGYHVLLEKPMSNDPGECVRLGQYAERTDRVFAICHVLRYTPFFSTVKRLLDEGRIGEPVTIDLIENVGYWHQAHSFVRGSWRRADESNPMILAKSCHDLDILVWLAGADCDTLSSFGGLRHFKAENAPPGAPYRCLDGCPVSDACPYYAPDIYLNNADKVSERILRGAISHDTSEAGVLEALRTGPYGRCVYRCDNDVVDHQVAAMEFANGITATFTMTAFTTDGGRTLKIMGTRGQLRAHMAKNTIEISDFKTGRVETIDLESTGLNHGGGDLGIMRDFTRLVRGDGGGRQPVLGGRLGAEPYDGVRRRAVEACAQDDSDSGFDRILKRLVLNVSIDGGSLRRAVL</sequence>
<dbReference type="GO" id="GO:0000166">
    <property type="term" value="F:nucleotide binding"/>
    <property type="evidence" value="ECO:0007669"/>
    <property type="project" value="InterPro"/>
</dbReference>
<reference evidence="4" key="1">
    <citation type="submission" date="2022-10" db="EMBL/GenBank/DDBJ databases">
        <title>Comparative genomic analysis of Cohnella hashimotonis sp. nov., isolated from the International Space Station.</title>
        <authorList>
            <person name="Simpson A."/>
            <person name="Venkateswaran K."/>
        </authorList>
    </citation>
    <scope>NUCLEOTIDE SEQUENCE</scope>
    <source>
        <strain evidence="4">DSM 28161</strain>
    </source>
</reference>
<dbReference type="InterPro" id="IPR051450">
    <property type="entry name" value="Gfo/Idh/MocA_Oxidoreductases"/>
</dbReference>
<dbReference type="InterPro" id="IPR036291">
    <property type="entry name" value="NAD(P)-bd_dom_sf"/>
</dbReference>
<comment type="caution">
    <text evidence="4">The sequence shown here is derived from an EMBL/GenBank/DDBJ whole genome shotgun (WGS) entry which is preliminary data.</text>
</comment>
<evidence type="ECO:0000313" key="5">
    <source>
        <dbReference type="Proteomes" id="UP001153404"/>
    </source>
</evidence>
<comment type="similarity">
    <text evidence="1">Belongs to the Gfo/Idh/MocA family.</text>
</comment>
<accession>A0A9X4QT45</accession>
<gene>
    <name evidence="4" type="ORF">OMP40_16150</name>
</gene>
<dbReference type="Pfam" id="PF02894">
    <property type="entry name" value="GFO_IDH_MocA_C"/>
    <property type="match status" value="1"/>
</dbReference>
<organism evidence="4 5">
    <name type="scientific">Cohnella rhizosphaerae</name>
    <dbReference type="NCBI Taxonomy" id="1457232"/>
    <lineage>
        <taxon>Bacteria</taxon>
        <taxon>Bacillati</taxon>
        <taxon>Bacillota</taxon>
        <taxon>Bacilli</taxon>
        <taxon>Bacillales</taxon>
        <taxon>Paenibacillaceae</taxon>
        <taxon>Cohnella</taxon>
    </lineage>
</organism>
<dbReference type="EMBL" id="JAPDIA010000003">
    <property type="protein sequence ID" value="MDG0810731.1"/>
    <property type="molecule type" value="Genomic_DNA"/>
</dbReference>
<evidence type="ECO:0000313" key="4">
    <source>
        <dbReference type="EMBL" id="MDG0810731.1"/>
    </source>
</evidence>
<dbReference type="InterPro" id="IPR000683">
    <property type="entry name" value="Gfo/Idh/MocA-like_OxRdtase_N"/>
</dbReference>
<dbReference type="Gene3D" id="3.30.360.10">
    <property type="entry name" value="Dihydrodipicolinate Reductase, domain 2"/>
    <property type="match status" value="1"/>
</dbReference>
<evidence type="ECO:0000256" key="1">
    <source>
        <dbReference type="ARBA" id="ARBA00010928"/>
    </source>
</evidence>
<feature type="domain" description="Gfo/Idh/MocA-like oxidoreductase N-terminal" evidence="2">
    <location>
        <begin position="6"/>
        <end position="124"/>
    </location>
</feature>
<dbReference type="PANTHER" id="PTHR43377">
    <property type="entry name" value="BILIVERDIN REDUCTASE A"/>
    <property type="match status" value="1"/>
</dbReference>
<dbReference type="InterPro" id="IPR004104">
    <property type="entry name" value="Gfo/Idh/MocA-like_OxRdtase_C"/>
</dbReference>
<dbReference type="SUPFAM" id="SSF51735">
    <property type="entry name" value="NAD(P)-binding Rossmann-fold domains"/>
    <property type="match status" value="1"/>
</dbReference>
<protein>
    <submittedName>
        <fullName evidence="4">Gfo/Idh/MocA family oxidoreductase</fullName>
    </submittedName>
</protein>
<dbReference type="SUPFAM" id="SSF55347">
    <property type="entry name" value="Glyceraldehyde-3-phosphate dehydrogenase-like, C-terminal domain"/>
    <property type="match status" value="1"/>
</dbReference>
<feature type="domain" description="Gfo/Idh/MocA-like oxidoreductase C-terminal" evidence="3">
    <location>
        <begin position="139"/>
        <end position="334"/>
    </location>
</feature>
<proteinExistence type="inferred from homology"/>
<dbReference type="RefSeq" id="WP_277532725.1">
    <property type="nucleotide sequence ID" value="NZ_JAPDIA010000003.1"/>
</dbReference>
<evidence type="ECO:0000259" key="3">
    <source>
        <dbReference type="Pfam" id="PF02894"/>
    </source>
</evidence>
<evidence type="ECO:0000259" key="2">
    <source>
        <dbReference type="Pfam" id="PF01408"/>
    </source>
</evidence>